<comment type="subcellular location">
    <subcellularLocation>
        <location evidence="1">Membrane</location>
    </subcellularLocation>
</comment>
<sequence length="488" mass="53655">MSSVSRLLTIIFCLLFVESIGIGLYFDTLTEAFLVGLPLCLLPIWLLKTQPESKVTPHVVAAAIMMFSFLHIQQAYGLIEVHFEIFIFLAMLIMFVEWRVFITAIVFVAVHHLSFYYLQTQNTGFYVFDPDRLAFSTVLIHAAYAIVEALVAGFIAVTLQRERRAGLSLSHATEQIMQDPEQVKLSMRADDTNSSAVVGFNTLLEYLSDVIKQVQTQSDSLKNNSQELINVHDELADSAKHRNIQTDDIANSGSQVAHGFKLVEQESDILKQQVSNITDSAHVALQEVLQTDSKSKELLTLLTNTEEQLSHLVAAGDVITGLLNEISGIADQTNLLALNAAIEAARAGEHGRGFAVVADEVRSLANNSQKTTAKIASTLTDLVNNSRTSTQSMNQCVDFVVDLTKISATMKENISSMSEQIQAVSTSSNSVAQVVAEQAGNTEQIAISTDQMRQRQQEDGKIVDQLTAKVQMIDVSIDVLEQSIAKFN</sequence>
<dbReference type="SUPFAM" id="SSF58104">
    <property type="entry name" value="Methyl-accepting chemotaxis protein (MCP) signaling domain"/>
    <property type="match status" value="1"/>
</dbReference>
<evidence type="ECO:0000259" key="6">
    <source>
        <dbReference type="PROSITE" id="PS50111"/>
    </source>
</evidence>
<gene>
    <name evidence="7" type="ORF">PUND_09079</name>
</gene>
<evidence type="ECO:0000256" key="1">
    <source>
        <dbReference type="ARBA" id="ARBA00004370"/>
    </source>
</evidence>
<organism evidence="7 8">
    <name type="scientific">Pseudoalteromonas undina</name>
    <dbReference type="NCBI Taxonomy" id="43660"/>
    <lineage>
        <taxon>Bacteria</taxon>
        <taxon>Pseudomonadati</taxon>
        <taxon>Pseudomonadota</taxon>
        <taxon>Gammaproteobacteria</taxon>
        <taxon>Alteromonadales</taxon>
        <taxon>Pseudoalteromonadaceae</taxon>
        <taxon>Pseudoalteromonas</taxon>
    </lineage>
</organism>
<dbReference type="Proteomes" id="UP000016534">
    <property type="component" value="Unassembled WGS sequence"/>
</dbReference>
<evidence type="ECO:0000256" key="4">
    <source>
        <dbReference type="PROSITE-ProRule" id="PRU00284"/>
    </source>
</evidence>
<feature type="transmembrane region" description="Helical" evidence="5">
    <location>
        <begin position="138"/>
        <end position="159"/>
    </location>
</feature>
<feature type="transmembrane region" description="Helical" evidence="5">
    <location>
        <begin position="7"/>
        <end position="26"/>
    </location>
</feature>
<dbReference type="InterPro" id="IPR004089">
    <property type="entry name" value="MCPsignal_dom"/>
</dbReference>
<protein>
    <submittedName>
        <fullName evidence="7">Methyl-accepting chemotaxis protein</fullName>
    </submittedName>
</protein>
<evidence type="ECO:0000256" key="5">
    <source>
        <dbReference type="SAM" id="Phobius"/>
    </source>
</evidence>
<evidence type="ECO:0000256" key="3">
    <source>
        <dbReference type="ARBA" id="ARBA00029447"/>
    </source>
</evidence>
<keyword evidence="5" id="KW-1133">Transmembrane helix</keyword>
<dbReference type="EMBL" id="AHCF02000017">
    <property type="protein sequence ID" value="ERG61252.1"/>
    <property type="molecule type" value="Genomic_DNA"/>
</dbReference>
<name>A0ABN0NIX3_9GAMM</name>
<reference evidence="7" key="2">
    <citation type="submission" date="2013-04" db="EMBL/GenBank/DDBJ databases">
        <title>Genome sequence of Pseudoalteromonas undina.</title>
        <authorList>
            <person name="Xie B.-B."/>
            <person name="Rong J.-C."/>
            <person name="Qin Q.-L."/>
            <person name="Shu Y.-L."/>
            <person name="Zhang Y.-Z."/>
        </authorList>
    </citation>
    <scope>NUCLEOTIDE SEQUENCE</scope>
    <source>
        <strain evidence="7">NCIMB 2128</strain>
    </source>
</reference>
<dbReference type="Gene3D" id="1.10.287.950">
    <property type="entry name" value="Methyl-accepting chemotaxis protein"/>
    <property type="match status" value="1"/>
</dbReference>
<comment type="caution">
    <text evidence="7">The sequence shown here is derived from an EMBL/GenBank/DDBJ whole genome shotgun (WGS) entry which is preliminary data.</text>
</comment>
<reference evidence="7" key="1">
    <citation type="journal article" date="2012" name="J. Bacteriol.">
        <title>Genome sequences of type strains of seven species of the marine bacterium Pseudoalteromonas.</title>
        <authorList>
            <person name="Xie B.B."/>
            <person name="Shu Y.L."/>
            <person name="Qin Q.L."/>
            <person name="Rong J.C."/>
            <person name="Zhang X.Y."/>
            <person name="Chen X.L."/>
            <person name="Shi M."/>
            <person name="He H.L."/>
            <person name="Zhou B.C."/>
            <person name="Zhang Y.Z."/>
        </authorList>
    </citation>
    <scope>NUCLEOTIDE SEQUENCE [LARGE SCALE GENOMIC DNA]</scope>
    <source>
        <strain evidence="7">NCIMB 2128</strain>
    </source>
</reference>
<comment type="similarity">
    <text evidence="3">Belongs to the methyl-accepting chemotaxis (MCP) protein family.</text>
</comment>
<keyword evidence="5" id="KW-0812">Transmembrane</keyword>
<evidence type="ECO:0000313" key="8">
    <source>
        <dbReference type="Proteomes" id="UP000016534"/>
    </source>
</evidence>
<feature type="domain" description="Methyl-accepting transducer" evidence="6">
    <location>
        <begin position="217"/>
        <end position="453"/>
    </location>
</feature>
<dbReference type="InterPro" id="IPR004090">
    <property type="entry name" value="Chemotax_Me-accpt_rcpt"/>
</dbReference>
<dbReference type="PANTHER" id="PTHR32089:SF112">
    <property type="entry name" value="LYSOZYME-LIKE PROTEIN-RELATED"/>
    <property type="match status" value="1"/>
</dbReference>
<evidence type="ECO:0000313" key="7">
    <source>
        <dbReference type="EMBL" id="ERG61252.1"/>
    </source>
</evidence>
<dbReference type="PROSITE" id="PS50111">
    <property type="entry name" value="CHEMOTAXIS_TRANSDUC_2"/>
    <property type="match status" value="1"/>
</dbReference>
<dbReference type="Pfam" id="PF00015">
    <property type="entry name" value="MCPsignal"/>
    <property type="match status" value="1"/>
</dbReference>
<feature type="transmembrane region" description="Helical" evidence="5">
    <location>
        <begin position="55"/>
        <end position="72"/>
    </location>
</feature>
<proteinExistence type="inferred from homology"/>
<keyword evidence="2 4" id="KW-0807">Transducer</keyword>
<dbReference type="PANTHER" id="PTHR32089">
    <property type="entry name" value="METHYL-ACCEPTING CHEMOTAXIS PROTEIN MCPB"/>
    <property type="match status" value="1"/>
</dbReference>
<evidence type="ECO:0000256" key="2">
    <source>
        <dbReference type="ARBA" id="ARBA00023224"/>
    </source>
</evidence>
<dbReference type="SMART" id="SM00283">
    <property type="entry name" value="MA"/>
    <property type="match status" value="1"/>
</dbReference>
<accession>A0ABN0NIX3</accession>
<dbReference type="PRINTS" id="PR00260">
    <property type="entry name" value="CHEMTRNSDUCR"/>
</dbReference>
<keyword evidence="5" id="KW-0472">Membrane</keyword>
<keyword evidence="8" id="KW-1185">Reference proteome</keyword>